<dbReference type="GO" id="GO:0042796">
    <property type="term" value="P:snRNA transcription by RNA polymerase III"/>
    <property type="evidence" value="ECO:0007669"/>
    <property type="project" value="TreeGrafter"/>
</dbReference>
<evidence type="ECO:0000259" key="7">
    <source>
        <dbReference type="PROSITE" id="PS51294"/>
    </source>
</evidence>
<keyword evidence="3" id="KW-0804">Transcription</keyword>
<gene>
    <name evidence="8" type="ORF">M896_070050</name>
</gene>
<dbReference type="InterPro" id="IPR001005">
    <property type="entry name" value="SANT/Myb"/>
</dbReference>
<dbReference type="PANTHER" id="PTHR46621:SF1">
    <property type="entry name" value="SNRNA-ACTIVATING PROTEIN COMPLEX SUBUNIT 4"/>
    <property type="match status" value="1"/>
</dbReference>
<dbReference type="VEuPathDB" id="MicrosporidiaDB:M896_070050"/>
<evidence type="ECO:0000256" key="1">
    <source>
        <dbReference type="ARBA" id="ARBA00023015"/>
    </source>
</evidence>
<dbReference type="GeneID" id="26261974"/>
<proteinExistence type="predicted"/>
<dbReference type="GO" id="GO:0042795">
    <property type="term" value="P:snRNA transcription by RNA polymerase II"/>
    <property type="evidence" value="ECO:0007669"/>
    <property type="project" value="TreeGrafter"/>
</dbReference>
<protein>
    <submittedName>
        <fullName evidence="8">Myb-like transcription factor</fullName>
    </submittedName>
</protein>
<dbReference type="InterPro" id="IPR009057">
    <property type="entry name" value="Homeodomain-like_sf"/>
</dbReference>
<evidence type="ECO:0000313" key="9">
    <source>
        <dbReference type="Proteomes" id="UP000031056"/>
    </source>
</evidence>
<dbReference type="SUPFAM" id="SSF46689">
    <property type="entry name" value="Homeodomain-like"/>
    <property type="match status" value="2"/>
</dbReference>
<dbReference type="Pfam" id="PF13921">
    <property type="entry name" value="Myb_DNA-bind_6"/>
    <property type="match status" value="1"/>
</dbReference>
<dbReference type="RefSeq" id="XP_014563481.1">
    <property type="nucleotide sequence ID" value="XM_014707995.1"/>
</dbReference>
<keyword evidence="1" id="KW-0805">Transcription regulation</keyword>
<organism evidence="8 9">
    <name type="scientific">Ordospora colligata OC4</name>
    <dbReference type="NCBI Taxonomy" id="1354746"/>
    <lineage>
        <taxon>Eukaryota</taxon>
        <taxon>Fungi</taxon>
        <taxon>Fungi incertae sedis</taxon>
        <taxon>Microsporidia</taxon>
        <taxon>Ordosporidae</taxon>
        <taxon>Ordospora</taxon>
    </lineage>
</organism>
<dbReference type="Proteomes" id="UP000031056">
    <property type="component" value="Unassembled WGS sequence"/>
</dbReference>
<dbReference type="STRING" id="1354746.A0A0B2UJM0"/>
<dbReference type="InParanoid" id="A0A0B2UJM0"/>
<dbReference type="PROSITE" id="PS50090">
    <property type="entry name" value="MYB_LIKE"/>
    <property type="match status" value="2"/>
</dbReference>
<dbReference type="HOGENOM" id="CLU_1081943_0_0_1"/>
<dbReference type="InterPro" id="IPR017884">
    <property type="entry name" value="SANT_dom"/>
</dbReference>
<evidence type="ECO:0000313" key="8">
    <source>
        <dbReference type="EMBL" id="KHN69439.1"/>
    </source>
</evidence>
<evidence type="ECO:0000256" key="2">
    <source>
        <dbReference type="ARBA" id="ARBA00023125"/>
    </source>
</evidence>
<dbReference type="GO" id="GO:0001006">
    <property type="term" value="F:RNA polymerase III type 3 promoter sequence-specific DNA binding"/>
    <property type="evidence" value="ECO:0007669"/>
    <property type="project" value="TreeGrafter"/>
</dbReference>
<evidence type="ECO:0000256" key="4">
    <source>
        <dbReference type="ARBA" id="ARBA00023242"/>
    </source>
</evidence>
<dbReference type="PANTHER" id="PTHR46621">
    <property type="entry name" value="SNRNA-ACTIVATING PROTEIN COMPLEX SUBUNIT 4"/>
    <property type="match status" value="1"/>
</dbReference>
<evidence type="ECO:0000256" key="3">
    <source>
        <dbReference type="ARBA" id="ARBA00023163"/>
    </source>
</evidence>
<dbReference type="GO" id="GO:0000978">
    <property type="term" value="F:RNA polymerase II cis-regulatory region sequence-specific DNA binding"/>
    <property type="evidence" value="ECO:0007669"/>
    <property type="project" value="TreeGrafter"/>
</dbReference>
<dbReference type="CDD" id="cd00167">
    <property type="entry name" value="SANT"/>
    <property type="match status" value="2"/>
</dbReference>
<keyword evidence="4" id="KW-0539">Nucleus</keyword>
<feature type="domain" description="SANT" evidence="6">
    <location>
        <begin position="157"/>
        <end position="209"/>
    </location>
</feature>
<keyword evidence="2" id="KW-0238">DNA-binding</keyword>
<dbReference type="PROSITE" id="PS51294">
    <property type="entry name" value="HTH_MYB"/>
    <property type="match status" value="2"/>
</dbReference>
<dbReference type="AlphaFoldDB" id="A0A0B2UJM0"/>
<dbReference type="SMART" id="SM00717">
    <property type="entry name" value="SANT"/>
    <property type="match status" value="2"/>
</dbReference>
<dbReference type="InterPro" id="IPR051575">
    <property type="entry name" value="Myb-like_DNA-bd"/>
</dbReference>
<dbReference type="EMBL" id="JOKQ01000007">
    <property type="protein sequence ID" value="KHN69439.1"/>
    <property type="molecule type" value="Genomic_DNA"/>
</dbReference>
<comment type="caution">
    <text evidence="8">The sequence shown here is derived from an EMBL/GenBank/DDBJ whole genome shotgun (WGS) entry which is preliminary data.</text>
</comment>
<sequence>MQYRIENSNDLDRKLEQLYMDYVEIEKIVSRLKDIKKRCTYRSEFAKIVAKRKTGISVEMDSRDEERFCKTTKGCMRFDLNDDFWNEMSKMFNAPRNECFNRWINRVEDYSKNLSKKDAGIINSLIQERNDWLEISAKMHCRPFDAVRLYLGINTDSMPKMWTSEEDGLLEKGVEKHGLSKWRYVSKVVGTKTGKECAMRYYFLNKSVKKGKWSDDEKLRLVHAVDICREGDWRCVSNHVMTRNPIQCRSKYIKLNKDAQSHTQ</sequence>
<keyword evidence="9" id="KW-1185">Reference proteome</keyword>
<evidence type="ECO:0000259" key="6">
    <source>
        <dbReference type="PROSITE" id="PS51293"/>
    </source>
</evidence>
<dbReference type="Gene3D" id="1.10.10.60">
    <property type="entry name" value="Homeodomain-like"/>
    <property type="match status" value="2"/>
</dbReference>
<dbReference type="PROSITE" id="PS51293">
    <property type="entry name" value="SANT"/>
    <property type="match status" value="1"/>
</dbReference>
<dbReference type="OrthoDB" id="2143914at2759"/>
<feature type="domain" description="Myb-like" evidence="5">
    <location>
        <begin position="162"/>
        <end position="201"/>
    </location>
</feature>
<reference evidence="8 9" key="1">
    <citation type="journal article" date="2014" name="MBio">
        <title>The Ordospora colligata genome; evolution of extreme reduction in microsporidia and host-to-parasite horizontal gene transfer.</title>
        <authorList>
            <person name="Pombert J.-F."/>
            <person name="Haag K.L."/>
            <person name="Beidas S."/>
            <person name="Ebert D."/>
            <person name="Keeling P.J."/>
        </authorList>
    </citation>
    <scope>NUCLEOTIDE SEQUENCE [LARGE SCALE GENOMIC DNA]</scope>
    <source>
        <strain evidence="8 9">OC4</strain>
    </source>
</reference>
<dbReference type="InterPro" id="IPR017930">
    <property type="entry name" value="Myb_dom"/>
</dbReference>
<name>A0A0B2UJM0_9MICR</name>
<dbReference type="GO" id="GO:0019185">
    <property type="term" value="C:snRNA-activating protein complex"/>
    <property type="evidence" value="ECO:0007669"/>
    <property type="project" value="TreeGrafter"/>
</dbReference>
<accession>A0A0B2UJM0</accession>
<evidence type="ECO:0000259" key="5">
    <source>
        <dbReference type="PROSITE" id="PS50090"/>
    </source>
</evidence>
<feature type="domain" description="Myb-like" evidence="5">
    <location>
        <begin position="205"/>
        <end position="256"/>
    </location>
</feature>
<feature type="domain" description="HTH myb-type" evidence="7">
    <location>
        <begin position="162"/>
        <end position="200"/>
    </location>
</feature>
<feature type="domain" description="HTH myb-type" evidence="7">
    <location>
        <begin position="205"/>
        <end position="260"/>
    </location>
</feature>